<dbReference type="EMBL" id="CP042345">
    <property type="protein sequence ID" value="QEA17177.1"/>
    <property type="molecule type" value="Genomic_DNA"/>
</dbReference>
<proteinExistence type="predicted"/>
<protein>
    <recommendedName>
        <fullName evidence="4">Secreted protein</fullName>
    </recommendedName>
</protein>
<dbReference type="RefSeq" id="WP_147091256.1">
    <property type="nucleotide sequence ID" value="NZ_BAABJD010000002.1"/>
</dbReference>
<gene>
    <name evidence="2" type="ORF">FRF71_14115</name>
</gene>
<name>A0A5B8S9I6_9SPHN</name>
<reference evidence="2 3" key="1">
    <citation type="journal article" date="2013" name="J. Microbiol. Biotechnol.">
        <title>Novosphingobium ginsenosidimutans sp. nov., with the ability to convert ginsenoside.</title>
        <authorList>
            <person name="Kim J.K."/>
            <person name="He D."/>
            <person name="Liu Q.M."/>
            <person name="Park H.Y."/>
            <person name="Jung M.S."/>
            <person name="Yoon M.H."/>
            <person name="Kim S.C."/>
            <person name="Im W.T."/>
        </authorList>
    </citation>
    <scope>NUCLEOTIDE SEQUENCE [LARGE SCALE GENOMIC DNA]</scope>
    <source>
        <strain evidence="2 3">FW-6</strain>
    </source>
</reference>
<evidence type="ECO:0000313" key="3">
    <source>
        <dbReference type="Proteomes" id="UP000321172"/>
    </source>
</evidence>
<accession>A0A5B8S9I6</accession>
<dbReference type="AlphaFoldDB" id="A0A5B8S9I6"/>
<keyword evidence="1" id="KW-0732">Signal</keyword>
<evidence type="ECO:0000313" key="2">
    <source>
        <dbReference type="EMBL" id="QEA17177.1"/>
    </source>
</evidence>
<organism evidence="2 3">
    <name type="scientific">Novosphingobium ginsenosidimutans</name>
    <dbReference type="NCBI Taxonomy" id="1176536"/>
    <lineage>
        <taxon>Bacteria</taxon>
        <taxon>Pseudomonadati</taxon>
        <taxon>Pseudomonadota</taxon>
        <taxon>Alphaproteobacteria</taxon>
        <taxon>Sphingomonadales</taxon>
        <taxon>Sphingomonadaceae</taxon>
        <taxon>Novosphingobium</taxon>
    </lineage>
</organism>
<keyword evidence="3" id="KW-1185">Reference proteome</keyword>
<evidence type="ECO:0008006" key="4">
    <source>
        <dbReference type="Google" id="ProtNLM"/>
    </source>
</evidence>
<feature type="chain" id="PRO_5022924312" description="Secreted protein" evidence="1">
    <location>
        <begin position="22"/>
        <end position="89"/>
    </location>
</feature>
<dbReference type="KEGG" id="ngf:FRF71_14115"/>
<dbReference type="Proteomes" id="UP000321172">
    <property type="component" value="Chromosome"/>
</dbReference>
<feature type="signal peptide" evidence="1">
    <location>
        <begin position="1"/>
        <end position="21"/>
    </location>
</feature>
<evidence type="ECO:0000256" key="1">
    <source>
        <dbReference type="SAM" id="SignalP"/>
    </source>
</evidence>
<sequence>MRHLATALVLALVAAPAPVLAADAAPTPEATTAAKPKLICRPLPARTGSHRPQGRVCKTAAEWKIRDKDVYMEGRMEDTTKVEPVGPKI</sequence>